<dbReference type="GO" id="GO:0019905">
    <property type="term" value="F:syntaxin binding"/>
    <property type="evidence" value="ECO:0007669"/>
    <property type="project" value="TreeGrafter"/>
</dbReference>
<evidence type="ECO:0000313" key="9">
    <source>
        <dbReference type="EMBL" id="KAJ8463989.1"/>
    </source>
</evidence>
<evidence type="ECO:0000256" key="1">
    <source>
        <dbReference type="ARBA" id="ARBA00004601"/>
    </source>
</evidence>
<dbReference type="PANTHER" id="PTHR14190">
    <property type="entry name" value="SUPPRESSOR OF ACTIN MUTATIONS 2/VACUOLAR PROTEIN SORTING 52"/>
    <property type="match status" value="1"/>
</dbReference>
<evidence type="ECO:0000256" key="4">
    <source>
        <dbReference type="ARBA" id="ARBA00022927"/>
    </source>
</evidence>
<keyword evidence="4" id="KW-0653">Protein transport</keyword>
<evidence type="ECO:0000256" key="3">
    <source>
        <dbReference type="ARBA" id="ARBA00022448"/>
    </source>
</evidence>
<feature type="domain" description="Vps52 coiled-coil" evidence="7">
    <location>
        <begin position="23"/>
        <end position="173"/>
    </location>
</feature>
<comment type="subcellular location">
    <subcellularLocation>
        <location evidence="1">Golgi apparatus</location>
        <location evidence="1">trans-Golgi network</location>
    </subcellularLocation>
</comment>
<comment type="similarity">
    <text evidence="2">Belongs to the VPS52 family.</text>
</comment>
<evidence type="ECO:0000313" key="10">
    <source>
        <dbReference type="Proteomes" id="UP001215151"/>
    </source>
</evidence>
<dbReference type="Pfam" id="PF20655">
    <property type="entry name" value="Vps52_C"/>
    <property type="match status" value="2"/>
</dbReference>
<name>A0AAD7TKZ6_9APHY</name>
<dbReference type="GO" id="GO:0005829">
    <property type="term" value="C:cytosol"/>
    <property type="evidence" value="ECO:0007669"/>
    <property type="project" value="GOC"/>
</dbReference>
<dbReference type="Proteomes" id="UP001215151">
    <property type="component" value="Unassembled WGS sequence"/>
</dbReference>
<dbReference type="InterPro" id="IPR048361">
    <property type="entry name" value="Vps52_C"/>
</dbReference>
<dbReference type="GO" id="GO:0000938">
    <property type="term" value="C:GARP complex"/>
    <property type="evidence" value="ECO:0007669"/>
    <property type="project" value="TreeGrafter"/>
</dbReference>
<dbReference type="GO" id="GO:0006896">
    <property type="term" value="P:Golgi to vacuole transport"/>
    <property type="evidence" value="ECO:0007669"/>
    <property type="project" value="TreeGrafter"/>
</dbReference>
<evidence type="ECO:0000259" key="7">
    <source>
        <dbReference type="Pfam" id="PF04129"/>
    </source>
</evidence>
<organism evidence="9 10">
    <name type="scientific">Trametes cubensis</name>
    <dbReference type="NCBI Taxonomy" id="1111947"/>
    <lineage>
        <taxon>Eukaryota</taxon>
        <taxon>Fungi</taxon>
        <taxon>Dikarya</taxon>
        <taxon>Basidiomycota</taxon>
        <taxon>Agaricomycotina</taxon>
        <taxon>Agaricomycetes</taxon>
        <taxon>Polyporales</taxon>
        <taxon>Polyporaceae</taxon>
        <taxon>Trametes</taxon>
    </lineage>
</organism>
<proteinExistence type="inferred from homology"/>
<dbReference type="Pfam" id="PF04129">
    <property type="entry name" value="Vps52_CC"/>
    <property type="match status" value="1"/>
</dbReference>
<feature type="domain" description="Vps52 C-terminal" evidence="8">
    <location>
        <begin position="365"/>
        <end position="534"/>
    </location>
</feature>
<evidence type="ECO:0000256" key="2">
    <source>
        <dbReference type="ARBA" id="ARBA00008180"/>
    </source>
</evidence>
<sequence>MCVKPSCEQETLSSFMIKFSVNLLDSLEDFLSTFQKDLSAVSGQIANLQDRSKDIDNRLKSRRRIEKPLSNLLVDLCIPPALATLILDTRVDENWIPAITEFERKLDTLKVRVRVKAARDLSEVAEGLRIVAATKLRTFFLALLEPVKTSMTTNLQVIQSTVWMKYRPLYIFLQRHAPNVAHEIQRAYAATVRTYFETGFRRYLRGLGWIKARTAEKAENITSGAGESPDPEVDPTRLSYARVDGPGVVMAYMADDKNHKEPLEALVRSALLVLMDNATAEYSFISTFFAHEPRSNMHSKDSSGSVMSPPLLSPTNGEFEETRSNPGSDFGGESVAPRRRLTSITSVMSAGAQEPSAKEEQAALNALWKQVMDPVLDYCQTFIQNAIDPPPPVVPLLTIIRLTEDVVAEVQRRNCSPLETYIFTLRLKMWPVFQKLMGEHIDALKKFAEGATSGYFRRGTTTDAAVSSICRRYVGVFNSFVALTDQAEETMIFSNLLRLRQELSKLIVTHTDKLTDPVAKARALSKFYEQLLQGISNGPRPTSHPKAQSELAYWRERDEEARRRIASSHGHEIRTVRISLDLQPQPKYLAVSCDENVVKNRVQDRK</sequence>
<evidence type="ECO:0008006" key="11">
    <source>
        <dbReference type="Google" id="ProtNLM"/>
    </source>
</evidence>
<protein>
    <recommendedName>
        <fullName evidence="11">Vacuolar sorting protein</fullName>
    </recommendedName>
</protein>
<keyword evidence="5" id="KW-0333">Golgi apparatus</keyword>
<dbReference type="GO" id="GO:0032456">
    <property type="term" value="P:endocytic recycling"/>
    <property type="evidence" value="ECO:0007669"/>
    <property type="project" value="TreeGrafter"/>
</dbReference>
<dbReference type="InterPro" id="IPR048319">
    <property type="entry name" value="Vps52_CC"/>
</dbReference>
<comment type="caution">
    <text evidence="9">The sequence shown here is derived from an EMBL/GenBank/DDBJ whole genome shotgun (WGS) entry which is preliminary data.</text>
</comment>
<gene>
    <name evidence="9" type="ORF">ONZ51_g9888</name>
</gene>
<dbReference type="InterPro" id="IPR007258">
    <property type="entry name" value="Vps52"/>
</dbReference>
<dbReference type="EMBL" id="JAPEVG010000359">
    <property type="protein sequence ID" value="KAJ8463989.1"/>
    <property type="molecule type" value="Genomic_DNA"/>
</dbReference>
<accession>A0AAD7TKZ6</accession>
<keyword evidence="10" id="KW-1185">Reference proteome</keyword>
<evidence type="ECO:0000256" key="6">
    <source>
        <dbReference type="SAM" id="MobiDB-lite"/>
    </source>
</evidence>
<dbReference type="AlphaFoldDB" id="A0AAD7TKZ6"/>
<evidence type="ECO:0000259" key="8">
    <source>
        <dbReference type="Pfam" id="PF20655"/>
    </source>
</evidence>
<reference evidence="9" key="1">
    <citation type="submission" date="2022-11" db="EMBL/GenBank/DDBJ databases">
        <title>Genome Sequence of Cubamyces cubensis.</title>
        <authorList>
            <person name="Buettner E."/>
        </authorList>
    </citation>
    <scope>NUCLEOTIDE SEQUENCE</scope>
    <source>
        <strain evidence="9">MPL-01</strain>
    </source>
</reference>
<feature type="region of interest" description="Disordered" evidence="6">
    <location>
        <begin position="295"/>
        <end position="335"/>
    </location>
</feature>
<evidence type="ECO:0000256" key="5">
    <source>
        <dbReference type="ARBA" id="ARBA00023034"/>
    </source>
</evidence>
<keyword evidence="3" id="KW-0813">Transport</keyword>
<feature type="domain" description="Vps52 C-terminal" evidence="8">
    <location>
        <begin position="248"/>
        <end position="290"/>
    </location>
</feature>
<dbReference type="GO" id="GO:0015031">
    <property type="term" value="P:protein transport"/>
    <property type="evidence" value="ECO:0007669"/>
    <property type="project" value="UniProtKB-KW"/>
</dbReference>
<dbReference type="GO" id="GO:0042147">
    <property type="term" value="P:retrograde transport, endosome to Golgi"/>
    <property type="evidence" value="ECO:0007669"/>
    <property type="project" value="TreeGrafter"/>
</dbReference>
<dbReference type="PANTHER" id="PTHR14190:SF7">
    <property type="entry name" value="VACUOLAR PROTEIN SORTING-ASSOCIATED PROTEIN 52 HOMOLOG"/>
    <property type="match status" value="1"/>
</dbReference>